<feature type="domain" description="Copper amine oxidase-like N-terminal" evidence="1">
    <location>
        <begin position="2"/>
        <end position="90"/>
    </location>
</feature>
<dbReference type="Proteomes" id="UP000187412">
    <property type="component" value="Unassembled WGS sequence"/>
</dbReference>
<dbReference type="InterPro" id="IPR036582">
    <property type="entry name" value="Mao_N_sf"/>
</dbReference>
<comment type="caution">
    <text evidence="2">The sequence shown here is derived from an EMBL/GenBank/DDBJ whole genome shotgun (WGS) entry which is preliminary data.</text>
</comment>
<dbReference type="InterPro" id="IPR012854">
    <property type="entry name" value="Cu_amine_oxidase-like_N"/>
</dbReference>
<keyword evidence="3" id="KW-1185">Reference proteome</keyword>
<proteinExistence type="predicted"/>
<evidence type="ECO:0000313" key="2">
    <source>
        <dbReference type="EMBL" id="OMD45428.1"/>
    </source>
</evidence>
<dbReference type="Gene3D" id="3.30.457.10">
    <property type="entry name" value="Copper amine oxidase-like, N-terminal domain"/>
    <property type="match status" value="1"/>
</dbReference>
<accession>A0ABX3H4S1</accession>
<reference evidence="2 3" key="1">
    <citation type="submission" date="2016-10" db="EMBL/GenBank/DDBJ databases">
        <title>Paenibacillus species isolates.</title>
        <authorList>
            <person name="Beno S.M."/>
        </authorList>
    </citation>
    <scope>NUCLEOTIDE SEQUENCE [LARGE SCALE GENOMIC DNA]</scope>
    <source>
        <strain evidence="2 3">FSL H7-0744</strain>
    </source>
</reference>
<name>A0ABX3H4S1_PAEBO</name>
<dbReference type="SUPFAM" id="SSF55383">
    <property type="entry name" value="Copper amine oxidase, domain N"/>
    <property type="match status" value="1"/>
</dbReference>
<evidence type="ECO:0000259" key="1">
    <source>
        <dbReference type="Pfam" id="PF07833"/>
    </source>
</evidence>
<gene>
    <name evidence="2" type="ORF">BSK56_19620</name>
</gene>
<sequence length="327" mass="36603">MVKSGTAFVPASLLEEAGLRVAWDKADLRAKYVGWEKTVVVTVGSKTAVLDGKTVQLGGAPFRYKEQLYLPARFVVQALEGQTVSWDAAHAVYTAKGLGTFASINATFEGITYSVVKESGKLYAAKAPGKPQLIAKLGSKLYDMVDFKFQKTPGGLIHLTLSDIYGEPHINNTWYTLVIKNGVVIRQASVGYYNRFGNNVAMYDNNLVLTDGKILRVIEDGTGKVKETLDLVKLGGEDDNYLVEGIDDDFLLIRPNQKGILMFIDRKTGGKTLLYKELLNQEQQQYAETNDVPYYGDELKFIKRESNTLQFKLGREDKIYNYRMNEY</sequence>
<dbReference type="EMBL" id="MPTB01000026">
    <property type="protein sequence ID" value="OMD45428.1"/>
    <property type="molecule type" value="Genomic_DNA"/>
</dbReference>
<protein>
    <recommendedName>
        <fullName evidence="1">Copper amine oxidase-like N-terminal domain-containing protein</fullName>
    </recommendedName>
</protein>
<evidence type="ECO:0000313" key="3">
    <source>
        <dbReference type="Proteomes" id="UP000187412"/>
    </source>
</evidence>
<dbReference type="Pfam" id="PF07833">
    <property type="entry name" value="Cu_amine_oxidN1"/>
    <property type="match status" value="1"/>
</dbReference>
<organism evidence="2 3">
    <name type="scientific">Paenibacillus borealis</name>
    <dbReference type="NCBI Taxonomy" id="160799"/>
    <lineage>
        <taxon>Bacteria</taxon>
        <taxon>Bacillati</taxon>
        <taxon>Bacillota</taxon>
        <taxon>Bacilli</taxon>
        <taxon>Bacillales</taxon>
        <taxon>Paenibacillaceae</taxon>
        <taxon>Paenibacillus</taxon>
    </lineage>
</organism>